<dbReference type="InterPro" id="IPR036165">
    <property type="entry name" value="YefM-like_sf"/>
</dbReference>
<comment type="similarity">
    <text evidence="1 2">Belongs to the phD/YefM antitoxin family.</text>
</comment>
<reference evidence="3 4" key="1">
    <citation type="submission" date="2016-10" db="EMBL/GenBank/DDBJ databases">
        <authorList>
            <person name="Varghese N."/>
            <person name="Submissions S."/>
        </authorList>
    </citation>
    <scope>NUCLEOTIDE SEQUENCE [LARGE SCALE GENOMIC DNA]</scope>
    <source>
        <strain evidence="3 4">DSM 21822</strain>
    </source>
</reference>
<evidence type="ECO:0000256" key="2">
    <source>
        <dbReference type="RuleBase" id="RU362080"/>
    </source>
</evidence>
<proteinExistence type="inferred from homology"/>
<dbReference type="Proteomes" id="UP000323300">
    <property type="component" value="Unassembled WGS sequence"/>
</dbReference>
<accession>A0A1I4FLI5</accession>
<gene>
    <name evidence="3" type="ORF">SAMN04488498_1517</name>
</gene>
<evidence type="ECO:0000256" key="1">
    <source>
        <dbReference type="ARBA" id="ARBA00009981"/>
    </source>
</evidence>
<protein>
    <recommendedName>
        <fullName evidence="2">Antitoxin</fullName>
    </recommendedName>
</protein>
<keyword evidence="4" id="KW-1185">Reference proteome</keyword>
<dbReference type="AlphaFoldDB" id="A0A1I4FLI5"/>
<dbReference type="RefSeq" id="WP_149764443.1">
    <property type="nucleotide sequence ID" value="NZ_BSPE01000014.1"/>
</dbReference>
<dbReference type="OrthoDB" id="165038at2"/>
<dbReference type="Gene3D" id="3.40.1620.10">
    <property type="entry name" value="YefM-like domain"/>
    <property type="match status" value="1"/>
</dbReference>
<dbReference type="Pfam" id="PF02604">
    <property type="entry name" value="PhdYeFM_antitox"/>
    <property type="match status" value="1"/>
</dbReference>
<comment type="function">
    <text evidence="2">Antitoxin component of a type II toxin-antitoxin (TA) system.</text>
</comment>
<dbReference type="EMBL" id="FOSL01000051">
    <property type="protein sequence ID" value="SFL18788.1"/>
    <property type="molecule type" value="Genomic_DNA"/>
</dbReference>
<name>A0A1I4FLI5_9HYPH</name>
<evidence type="ECO:0000313" key="3">
    <source>
        <dbReference type="EMBL" id="SFL18788.1"/>
    </source>
</evidence>
<dbReference type="SUPFAM" id="SSF143120">
    <property type="entry name" value="YefM-like"/>
    <property type="match status" value="1"/>
</dbReference>
<dbReference type="InterPro" id="IPR006442">
    <property type="entry name" value="Antitoxin_Phd/YefM"/>
</dbReference>
<evidence type="ECO:0000313" key="4">
    <source>
        <dbReference type="Proteomes" id="UP000323300"/>
    </source>
</evidence>
<sequence length="88" mass="10067">MTNKTISSVEFVRHFGRYHDEAMREPITLTKHGRASVVVVPVDVYERMMSSNDPRRAYAAGEMPRELADMFLAQLEQDSADYQASKDD</sequence>
<organism evidence="3 4">
    <name type="scientific">Neomesorhizobium albiziae</name>
    <dbReference type="NCBI Taxonomy" id="335020"/>
    <lineage>
        <taxon>Bacteria</taxon>
        <taxon>Pseudomonadati</taxon>
        <taxon>Pseudomonadota</taxon>
        <taxon>Alphaproteobacteria</taxon>
        <taxon>Hyphomicrobiales</taxon>
        <taxon>Phyllobacteriaceae</taxon>
        <taxon>Neomesorhizobium</taxon>
    </lineage>
</organism>
<dbReference type="NCBIfam" id="TIGR01552">
    <property type="entry name" value="phd_fam"/>
    <property type="match status" value="1"/>
</dbReference>